<keyword evidence="2" id="KW-0949">S-adenosyl-L-methionine</keyword>
<protein>
    <recommendedName>
        <fullName evidence="7">Radical SAM core domain-containing protein</fullName>
    </recommendedName>
</protein>
<dbReference type="PANTHER" id="PTHR43273">
    <property type="entry name" value="ANAEROBIC SULFATASE-MATURATING ENZYME HOMOLOG ASLB-RELATED"/>
    <property type="match status" value="1"/>
</dbReference>
<dbReference type="HOGENOM" id="CLU_009273_3_2_9"/>
<keyword evidence="4" id="KW-0408">Iron</keyword>
<dbReference type="InterPro" id="IPR007197">
    <property type="entry name" value="rSAM"/>
</dbReference>
<dbReference type="InterPro" id="IPR013785">
    <property type="entry name" value="Aldolase_TIM"/>
</dbReference>
<dbReference type="RefSeq" id="WP_014355424.1">
    <property type="nucleotide sequence ID" value="NC_016894.1"/>
</dbReference>
<proteinExistence type="inferred from homology"/>
<dbReference type="SUPFAM" id="SSF102114">
    <property type="entry name" value="Radical SAM enzymes"/>
    <property type="match status" value="1"/>
</dbReference>
<dbReference type="EMBL" id="CP002987">
    <property type="protein sequence ID" value="AFA47821.1"/>
    <property type="molecule type" value="Genomic_DNA"/>
</dbReference>
<dbReference type="GO" id="GO:0051536">
    <property type="term" value="F:iron-sulfur cluster binding"/>
    <property type="evidence" value="ECO:0007669"/>
    <property type="project" value="UniProtKB-KW"/>
</dbReference>
<evidence type="ECO:0000313" key="8">
    <source>
        <dbReference type="EMBL" id="AFA47821.1"/>
    </source>
</evidence>
<keyword evidence="3" id="KW-0479">Metal-binding</keyword>
<organism evidence="8 9">
    <name type="scientific">Acetobacterium woodii (strain ATCC 29683 / DSM 1030 / JCM 2381 / KCTC 1655 / WB1)</name>
    <dbReference type="NCBI Taxonomy" id="931626"/>
    <lineage>
        <taxon>Bacteria</taxon>
        <taxon>Bacillati</taxon>
        <taxon>Bacillota</taxon>
        <taxon>Clostridia</taxon>
        <taxon>Eubacteriales</taxon>
        <taxon>Eubacteriaceae</taxon>
        <taxon>Acetobacterium</taxon>
    </lineage>
</organism>
<dbReference type="SFLD" id="SFLDG01384">
    <property type="entry name" value="thioether_bond_formation_requi"/>
    <property type="match status" value="1"/>
</dbReference>
<evidence type="ECO:0000256" key="2">
    <source>
        <dbReference type="ARBA" id="ARBA00022691"/>
    </source>
</evidence>
<dbReference type="AlphaFoldDB" id="H6LCN9"/>
<dbReference type="SFLD" id="SFLDS00029">
    <property type="entry name" value="Radical_SAM"/>
    <property type="match status" value="1"/>
</dbReference>
<dbReference type="InterPro" id="IPR023867">
    <property type="entry name" value="Sulphatase_maturase_rSAM"/>
</dbReference>
<dbReference type="InterPro" id="IPR058240">
    <property type="entry name" value="rSAM_sf"/>
</dbReference>
<dbReference type="SFLD" id="SFLDG01067">
    <property type="entry name" value="SPASM/twitch_domain_containing"/>
    <property type="match status" value="1"/>
</dbReference>
<dbReference type="Pfam" id="PF04055">
    <property type="entry name" value="Radical_SAM"/>
    <property type="match status" value="1"/>
</dbReference>
<gene>
    <name evidence="8" type="ordered locus">Awo_c10350</name>
</gene>
<evidence type="ECO:0000256" key="6">
    <source>
        <dbReference type="ARBA" id="ARBA00023601"/>
    </source>
</evidence>
<feature type="domain" description="Radical SAM core" evidence="7">
    <location>
        <begin position="2"/>
        <end position="224"/>
    </location>
</feature>
<dbReference type="PIRSF" id="PIRSF037420">
    <property type="entry name" value="PQQ_syn_pqqE"/>
    <property type="match status" value="1"/>
</dbReference>
<evidence type="ECO:0000256" key="1">
    <source>
        <dbReference type="ARBA" id="ARBA00001966"/>
    </source>
</evidence>
<dbReference type="Gene3D" id="3.20.20.70">
    <property type="entry name" value="Aldolase class I"/>
    <property type="match status" value="1"/>
</dbReference>
<dbReference type="CDD" id="cd01335">
    <property type="entry name" value="Radical_SAM"/>
    <property type="match status" value="1"/>
</dbReference>
<evidence type="ECO:0000256" key="4">
    <source>
        <dbReference type="ARBA" id="ARBA00023004"/>
    </source>
</evidence>
<dbReference type="InterPro" id="IPR017200">
    <property type="entry name" value="PqqE-like"/>
</dbReference>
<dbReference type="GO" id="GO:0046872">
    <property type="term" value="F:metal ion binding"/>
    <property type="evidence" value="ECO:0007669"/>
    <property type="project" value="UniProtKB-KW"/>
</dbReference>
<evidence type="ECO:0000313" key="9">
    <source>
        <dbReference type="Proteomes" id="UP000007177"/>
    </source>
</evidence>
<accession>H6LCN9</accession>
<dbReference type="OrthoDB" id="9808591at2"/>
<name>H6LCN9_ACEWD</name>
<dbReference type="SFLD" id="SFLDG01386">
    <property type="entry name" value="main_SPASM_domain-containing"/>
    <property type="match status" value="1"/>
</dbReference>
<dbReference type="STRING" id="931626.Awo_c10350"/>
<dbReference type="Proteomes" id="UP000007177">
    <property type="component" value="Chromosome"/>
</dbReference>
<dbReference type="PANTHER" id="PTHR43273:SF3">
    <property type="entry name" value="ANAEROBIC SULFATASE-MATURATING ENZYME HOMOLOG ASLB-RELATED"/>
    <property type="match status" value="1"/>
</dbReference>
<dbReference type="PROSITE" id="PS51918">
    <property type="entry name" value="RADICAL_SAM"/>
    <property type="match status" value="1"/>
</dbReference>
<evidence type="ECO:0000256" key="5">
    <source>
        <dbReference type="ARBA" id="ARBA00023014"/>
    </source>
</evidence>
<keyword evidence="5" id="KW-0411">Iron-sulfur</keyword>
<comment type="cofactor">
    <cofactor evidence="1">
        <name>[4Fe-4S] cluster</name>
        <dbReference type="ChEBI" id="CHEBI:49883"/>
    </cofactor>
</comment>
<sequence length="339" mass="37458">MIAKQRILIVLWTTGRCNLSCKYCYAGLTDQTKDMEFETATRMLDQFSDYAMKVQFAGGEPLLNYVLICRIYEYVKTQKYDVSFQMQTNGTCITPEIAAGIKRMKIALGVSLDGPPDTNEYLRGNTKDVIAGIQCLVDEDIKINLNSVVTSYNVEKLPKLVNFAFYLGNVAGIGLDLLRETGRARAYPGVIKKATPEQLKTALIGMVEASRELYELTGKKIVIREIQEAKQRLAKSSCSKAYCYASCGLSYVILPNGDAYPCGSLIDNPDYYMGNVIDQSLKSIAITKAEPAYCQICTYHAVCPGGCPSRLIINASEPDCVSLDCVLKKTAFEIASGRY</sequence>
<evidence type="ECO:0000259" key="7">
    <source>
        <dbReference type="PROSITE" id="PS51918"/>
    </source>
</evidence>
<dbReference type="InterPro" id="IPR023885">
    <property type="entry name" value="4Fe4S-binding_SPASM_dom"/>
</dbReference>
<dbReference type="eggNOG" id="COG0641">
    <property type="taxonomic scope" value="Bacteria"/>
</dbReference>
<keyword evidence="9" id="KW-1185">Reference proteome</keyword>
<dbReference type="KEGG" id="awo:Awo_c10350"/>
<reference evidence="9" key="1">
    <citation type="submission" date="2011-07" db="EMBL/GenBank/DDBJ databases">
        <title>Complete genome sequence of Acetobacterium woodii.</title>
        <authorList>
            <person name="Poehlein A."/>
            <person name="Schmidt S."/>
            <person name="Kaster A.-K."/>
            <person name="Goenrich M."/>
            <person name="Vollmers J."/>
            <person name="Thuermer A."/>
            <person name="Gottschalk G."/>
            <person name="Thauer R.K."/>
            <person name="Daniel R."/>
            <person name="Mueller V."/>
        </authorList>
    </citation>
    <scope>NUCLEOTIDE SEQUENCE [LARGE SCALE GENOMIC DNA]</scope>
    <source>
        <strain evidence="9">ATCC 29683 / DSM 1030 / JCM 2381 / KCTC 1655 / WB1</strain>
    </source>
</reference>
<dbReference type="NCBIfam" id="TIGR04085">
    <property type="entry name" value="rSAM_more_4Fe4S"/>
    <property type="match status" value="1"/>
</dbReference>
<evidence type="ECO:0000256" key="3">
    <source>
        <dbReference type="ARBA" id="ARBA00022723"/>
    </source>
</evidence>
<dbReference type="GO" id="GO:0016491">
    <property type="term" value="F:oxidoreductase activity"/>
    <property type="evidence" value="ECO:0007669"/>
    <property type="project" value="InterPro"/>
</dbReference>
<reference evidence="8 9" key="2">
    <citation type="journal article" date="2012" name="PLoS ONE">
        <title>An ancient pathway combining carbon dioxide fixation with the generation and utilization of a sodium ion gradient for ATP synthesis.</title>
        <authorList>
            <person name="Poehlein A."/>
            <person name="Schmidt S."/>
            <person name="Kaster A.K."/>
            <person name="Goenrich M."/>
            <person name="Vollmers J."/>
            <person name="Thurmer A."/>
            <person name="Bertsch J."/>
            <person name="Schuchmann K."/>
            <person name="Voigt B."/>
            <person name="Hecker M."/>
            <person name="Daniel R."/>
            <person name="Thauer R.K."/>
            <person name="Gottschalk G."/>
            <person name="Muller V."/>
        </authorList>
    </citation>
    <scope>NUCLEOTIDE SEQUENCE [LARGE SCALE GENOMIC DNA]</scope>
    <source>
        <strain evidence="9">ATCC 29683 / DSM 1030 / JCM 2381 / KCTC 1655 / WB1</strain>
    </source>
</reference>
<dbReference type="Pfam" id="PF13186">
    <property type="entry name" value="SPASM"/>
    <property type="match status" value="1"/>
</dbReference>
<comment type="similarity">
    <text evidence="6">Belongs to the radical SAM superfamily. Anaerobic sulfatase-maturating enzyme family.</text>
</comment>